<gene>
    <name evidence="2" type="ORF">AVEN_99981_1</name>
</gene>
<name>A0A4Y2PN41_ARAVE</name>
<dbReference type="Proteomes" id="UP000499080">
    <property type="component" value="Unassembled WGS sequence"/>
</dbReference>
<evidence type="ECO:0000313" key="2">
    <source>
        <dbReference type="EMBL" id="GBN52601.1"/>
    </source>
</evidence>
<comment type="caution">
    <text evidence="2">The sequence shown here is derived from an EMBL/GenBank/DDBJ whole genome shotgun (WGS) entry which is preliminary data.</text>
</comment>
<reference evidence="2 3" key="1">
    <citation type="journal article" date="2019" name="Sci. Rep.">
        <title>Orb-weaving spider Araneus ventricosus genome elucidates the spidroin gene catalogue.</title>
        <authorList>
            <person name="Kono N."/>
            <person name="Nakamura H."/>
            <person name="Ohtoshi R."/>
            <person name="Moran D.A.P."/>
            <person name="Shinohara A."/>
            <person name="Yoshida Y."/>
            <person name="Fujiwara M."/>
            <person name="Mori M."/>
            <person name="Tomita M."/>
            <person name="Arakawa K."/>
        </authorList>
    </citation>
    <scope>NUCLEOTIDE SEQUENCE [LARGE SCALE GENOMIC DNA]</scope>
</reference>
<feature type="compositionally biased region" description="Basic and acidic residues" evidence="1">
    <location>
        <begin position="34"/>
        <end position="43"/>
    </location>
</feature>
<organism evidence="2 3">
    <name type="scientific">Araneus ventricosus</name>
    <name type="common">Orbweaver spider</name>
    <name type="synonym">Epeira ventricosa</name>
    <dbReference type="NCBI Taxonomy" id="182803"/>
    <lineage>
        <taxon>Eukaryota</taxon>
        <taxon>Metazoa</taxon>
        <taxon>Ecdysozoa</taxon>
        <taxon>Arthropoda</taxon>
        <taxon>Chelicerata</taxon>
        <taxon>Arachnida</taxon>
        <taxon>Araneae</taxon>
        <taxon>Araneomorphae</taxon>
        <taxon>Entelegynae</taxon>
        <taxon>Araneoidea</taxon>
        <taxon>Araneidae</taxon>
        <taxon>Araneus</taxon>
    </lineage>
</organism>
<evidence type="ECO:0000256" key="1">
    <source>
        <dbReference type="SAM" id="MobiDB-lite"/>
    </source>
</evidence>
<dbReference type="AlphaFoldDB" id="A0A4Y2PN41"/>
<feature type="region of interest" description="Disordered" evidence="1">
    <location>
        <begin position="1"/>
        <end position="43"/>
    </location>
</feature>
<keyword evidence="3" id="KW-1185">Reference proteome</keyword>
<accession>A0A4Y2PN41</accession>
<feature type="non-terminal residue" evidence="2">
    <location>
        <position position="1"/>
    </location>
</feature>
<sequence length="43" mass="4320">GRGLFRDGSEGQRAGGEGQPSRVPPQGGRGAGGPDEKRSGRQG</sequence>
<dbReference type="EMBL" id="BGPR01216178">
    <property type="protein sequence ID" value="GBN52601.1"/>
    <property type="molecule type" value="Genomic_DNA"/>
</dbReference>
<proteinExistence type="predicted"/>
<feature type="compositionally biased region" description="Basic and acidic residues" evidence="1">
    <location>
        <begin position="1"/>
        <end position="10"/>
    </location>
</feature>
<protein>
    <submittedName>
        <fullName evidence="2">Uncharacterized protein</fullName>
    </submittedName>
</protein>
<evidence type="ECO:0000313" key="3">
    <source>
        <dbReference type="Proteomes" id="UP000499080"/>
    </source>
</evidence>